<proteinExistence type="predicted"/>
<protein>
    <submittedName>
        <fullName evidence="1">Uncharacterized protein</fullName>
    </submittedName>
</protein>
<gene>
    <name evidence="1" type="ordered locus">MMAR_1943</name>
</gene>
<evidence type="ECO:0000313" key="1">
    <source>
        <dbReference type="EMBL" id="ACC40392.1"/>
    </source>
</evidence>
<organism evidence="1 2">
    <name type="scientific">Mycobacterium marinum (strain ATCC BAA-535 / M)</name>
    <dbReference type="NCBI Taxonomy" id="216594"/>
    <lineage>
        <taxon>Bacteria</taxon>
        <taxon>Bacillati</taxon>
        <taxon>Actinomycetota</taxon>
        <taxon>Actinomycetes</taxon>
        <taxon>Mycobacteriales</taxon>
        <taxon>Mycobacteriaceae</taxon>
        <taxon>Mycobacterium</taxon>
        <taxon>Mycobacterium ulcerans group</taxon>
    </lineage>
</organism>
<evidence type="ECO:0000313" key="2">
    <source>
        <dbReference type="Proteomes" id="UP000001190"/>
    </source>
</evidence>
<accession>B2HKX1</accession>
<dbReference type="eggNOG" id="ENOG5031GNU">
    <property type="taxonomic scope" value="Bacteria"/>
</dbReference>
<sequence>MANVQPNIEVMRDRVSRASELRESIGSLWNEYRERRPRRFGLLADPVSDTRWTFVINTVEPMPARISTLFGEWLYLLRAALDGTAYHVAVRDSGQNPPPNERRIYFPIKDVAAKYDSPNHRKDLIAMSDSTFANLRAAQPFNAEPDHKSNILWWIEELARIDRHRYGHALAPHIVNARIRLEPPLTLLKHYFPDSATGRIPIDEAAPMPLLYFEAPADFDEPAIREHMDISEAAETAIDVTEWASNASDLMKHMDLGERMWRCEDFVLEDIIEPMISGDPQPPTPTPSS</sequence>
<reference evidence="1 2" key="1">
    <citation type="journal article" date="2008" name="Genome Res.">
        <title>Insights from the complete genome sequence of Mycobacterium marinum on the evolution of Mycobacterium tuberculosis.</title>
        <authorList>
            <person name="Stinear T.P."/>
            <person name="Seemann T."/>
            <person name="Harrison P.F."/>
            <person name="Jenkin G.A."/>
            <person name="Davies J.K."/>
            <person name="Johnson P.D."/>
            <person name="Abdellah Z."/>
            <person name="Arrowsmith C."/>
            <person name="Chillingworth T."/>
            <person name="Churcher C."/>
            <person name="Clarke K."/>
            <person name="Cronin A."/>
            <person name="Davis P."/>
            <person name="Goodhead I."/>
            <person name="Holroyd N."/>
            <person name="Jagels K."/>
            <person name="Lord A."/>
            <person name="Moule S."/>
            <person name="Mungall K."/>
            <person name="Norbertczak H."/>
            <person name="Quail M.A."/>
            <person name="Rabbinowitsch E."/>
            <person name="Walker D."/>
            <person name="White B."/>
            <person name="Whitehead S."/>
            <person name="Small P.L."/>
            <person name="Brosch R."/>
            <person name="Ramakrishnan L."/>
            <person name="Fischbach M.A."/>
            <person name="Parkhill J."/>
            <person name="Cole S.T."/>
        </authorList>
    </citation>
    <scope>NUCLEOTIDE SEQUENCE [LARGE SCALE GENOMIC DNA]</scope>
    <source>
        <strain evidence="2">ATCC BAA-535 / M</strain>
    </source>
</reference>
<dbReference type="STRING" id="216594.MMAR_1943"/>
<keyword evidence="2" id="KW-1185">Reference proteome</keyword>
<dbReference type="RefSeq" id="WP_012393733.1">
    <property type="nucleotide sequence ID" value="NC_010612.1"/>
</dbReference>
<dbReference type="AlphaFoldDB" id="B2HKX1"/>
<dbReference type="HOGENOM" id="CLU_962514_0_0_11"/>
<dbReference type="KEGG" id="mmi:MMAR_1943"/>
<name>B2HKX1_MYCMM</name>
<dbReference type="EMBL" id="CP000854">
    <property type="protein sequence ID" value="ACC40392.1"/>
    <property type="molecule type" value="Genomic_DNA"/>
</dbReference>
<dbReference type="OrthoDB" id="4762310at2"/>
<dbReference type="Proteomes" id="UP000001190">
    <property type="component" value="Chromosome"/>
</dbReference>